<dbReference type="AlphaFoldDB" id="A0ABD3TUX1"/>
<evidence type="ECO:0000259" key="1">
    <source>
        <dbReference type="Pfam" id="PF04782"/>
    </source>
</evidence>
<feature type="domain" description="DUF632" evidence="1">
    <location>
        <begin position="1"/>
        <end position="127"/>
    </location>
</feature>
<comment type="caution">
    <text evidence="2">The sequence shown here is derived from an EMBL/GenBank/DDBJ whole genome shotgun (WGS) entry which is preliminary data.</text>
</comment>
<dbReference type="InterPro" id="IPR006867">
    <property type="entry name" value="DUF632"/>
</dbReference>
<dbReference type="PANTHER" id="PTHR21450:SF2">
    <property type="entry name" value="FAMILY PROTEIN, PUTATIVE (DUF630 AND DUF632)-RELATED"/>
    <property type="match status" value="1"/>
</dbReference>
<proteinExistence type="predicted"/>
<evidence type="ECO:0000313" key="3">
    <source>
        <dbReference type="Proteomes" id="UP001634393"/>
    </source>
</evidence>
<dbReference type="Pfam" id="PF04782">
    <property type="entry name" value="DUF632"/>
    <property type="match status" value="1"/>
</dbReference>
<organism evidence="2 3">
    <name type="scientific">Penstemon smallii</name>
    <dbReference type="NCBI Taxonomy" id="265156"/>
    <lineage>
        <taxon>Eukaryota</taxon>
        <taxon>Viridiplantae</taxon>
        <taxon>Streptophyta</taxon>
        <taxon>Embryophyta</taxon>
        <taxon>Tracheophyta</taxon>
        <taxon>Spermatophyta</taxon>
        <taxon>Magnoliopsida</taxon>
        <taxon>eudicotyledons</taxon>
        <taxon>Gunneridae</taxon>
        <taxon>Pentapetalae</taxon>
        <taxon>asterids</taxon>
        <taxon>lamiids</taxon>
        <taxon>Lamiales</taxon>
        <taxon>Plantaginaceae</taxon>
        <taxon>Cheloneae</taxon>
        <taxon>Penstemon</taxon>
    </lineage>
</organism>
<protein>
    <recommendedName>
        <fullName evidence="1">DUF632 domain-containing protein</fullName>
    </recommendedName>
</protein>
<reference evidence="2 3" key="1">
    <citation type="submission" date="2024-12" db="EMBL/GenBank/DDBJ databases">
        <title>The unique morphological basis and parallel evolutionary history of personate flowers in Penstemon.</title>
        <authorList>
            <person name="Depatie T.H."/>
            <person name="Wessinger C.A."/>
        </authorList>
    </citation>
    <scope>NUCLEOTIDE SEQUENCE [LARGE SCALE GENOMIC DNA]</scope>
    <source>
        <strain evidence="2">WTNN_2</strain>
        <tissue evidence="2">Leaf</tissue>
    </source>
</reference>
<keyword evidence="3" id="KW-1185">Reference proteome</keyword>
<dbReference type="EMBL" id="JBJXBP010000003">
    <property type="protein sequence ID" value="KAL3840022.1"/>
    <property type="molecule type" value="Genomic_DNA"/>
</dbReference>
<dbReference type="Proteomes" id="UP001634393">
    <property type="component" value="Unassembled WGS sequence"/>
</dbReference>
<sequence>MWKAMLKCHQKQFQAIMESKMRKLKANTADSSSRAIAELERELRAWSESFNDWITFQKSYVESMNGWLRQCLQYQPEETPDGPVPYSPGRLGAPPIFVIFNDWHQAMEAISEARVANAMNNFATSLRQLWEKQDEEGRQRLKAEYLSRDLEKQLKTNRVDKGKLDHEQDTMSDKTGLSVVQSDSGISPLDDLKVDLDSMRQRLAEERIKHKDAMKLVHDAASSSLQGGLVPIFKALENFTSEALKAHEHVRLKPPGQS</sequence>
<accession>A0ABD3TUX1</accession>
<evidence type="ECO:0000313" key="2">
    <source>
        <dbReference type="EMBL" id="KAL3840022.1"/>
    </source>
</evidence>
<dbReference type="PANTHER" id="PTHR21450">
    <property type="entry name" value="PROTEIN ALTERED PHOSPHATE STARVATION RESPONSE 1"/>
    <property type="match status" value="1"/>
</dbReference>
<name>A0ABD3TUX1_9LAMI</name>
<gene>
    <name evidence="2" type="ORF">ACJIZ3_024613</name>
</gene>